<keyword evidence="2" id="KW-1185">Reference proteome</keyword>
<evidence type="ECO:0000313" key="1">
    <source>
        <dbReference type="EMBL" id="EDR12087.1"/>
    </source>
</evidence>
<dbReference type="GeneID" id="6072651"/>
<dbReference type="OrthoDB" id="3149423at2759"/>
<dbReference type="HOGENOM" id="CLU_113387_0_0_1"/>
<dbReference type="KEGG" id="lbc:LACBIDRAFT_311049"/>
<accession>B0CZ50</accession>
<dbReference type="InParanoid" id="B0CZ50"/>
<dbReference type="Proteomes" id="UP000001194">
    <property type="component" value="Unassembled WGS sequence"/>
</dbReference>
<evidence type="ECO:0000313" key="2">
    <source>
        <dbReference type="Proteomes" id="UP000001194"/>
    </source>
</evidence>
<organism evidence="2">
    <name type="scientific">Laccaria bicolor (strain S238N-H82 / ATCC MYA-4686)</name>
    <name type="common">Bicoloured deceiver</name>
    <name type="synonym">Laccaria laccata var. bicolor</name>
    <dbReference type="NCBI Taxonomy" id="486041"/>
    <lineage>
        <taxon>Eukaryota</taxon>
        <taxon>Fungi</taxon>
        <taxon>Dikarya</taxon>
        <taxon>Basidiomycota</taxon>
        <taxon>Agaricomycotina</taxon>
        <taxon>Agaricomycetes</taxon>
        <taxon>Agaricomycetidae</taxon>
        <taxon>Agaricales</taxon>
        <taxon>Agaricineae</taxon>
        <taxon>Hydnangiaceae</taxon>
        <taxon>Laccaria</taxon>
    </lineage>
</organism>
<gene>
    <name evidence="1" type="ORF">LACBIDRAFT_311049</name>
</gene>
<protein>
    <submittedName>
        <fullName evidence="1">Predicted protein</fullName>
    </submittedName>
</protein>
<proteinExistence type="predicted"/>
<name>B0CZ50_LACBS</name>
<dbReference type="EMBL" id="DS547094">
    <property type="protein sequence ID" value="EDR12087.1"/>
    <property type="molecule type" value="Genomic_DNA"/>
</dbReference>
<sequence>MFNKEERTAVKKDIKAWFGQHSRKRSQKMPKLGQQWHARRVFQHENKEAIDTEATKLCVEANQASDTQPKGGERTHFDFRERVVTTMMEKLTKKEVKRLERTAEEFNKKGVDPELKSKLAVKNCTAQMHAFSKEIYDTMGVRVFIFGCYLNPDGTLDVSTYDFNQELGNGKDYINSQGQSFQEDGITVASWRAHNEDHYGSHELTSAEGGH</sequence>
<dbReference type="AlphaFoldDB" id="B0CZ50"/>
<dbReference type="RefSeq" id="XP_001876351.1">
    <property type="nucleotide sequence ID" value="XM_001876316.1"/>
</dbReference>
<reference evidence="1 2" key="1">
    <citation type="journal article" date="2008" name="Nature">
        <title>The genome of Laccaria bicolor provides insights into mycorrhizal symbiosis.</title>
        <authorList>
            <person name="Martin F."/>
            <person name="Aerts A."/>
            <person name="Ahren D."/>
            <person name="Brun A."/>
            <person name="Danchin E.G.J."/>
            <person name="Duchaussoy F."/>
            <person name="Gibon J."/>
            <person name="Kohler A."/>
            <person name="Lindquist E."/>
            <person name="Pereda V."/>
            <person name="Salamov A."/>
            <person name="Shapiro H.J."/>
            <person name="Wuyts J."/>
            <person name="Blaudez D."/>
            <person name="Buee M."/>
            <person name="Brokstein P."/>
            <person name="Canbaeck B."/>
            <person name="Cohen D."/>
            <person name="Courty P.E."/>
            <person name="Coutinho P.M."/>
            <person name="Delaruelle C."/>
            <person name="Detter J.C."/>
            <person name="Deveau A."/>
            <person name="DiFazio S."/>
            <person name="Duplessis S."/>
            <person name="Fraissinet-Tachet L."/>
            <person name="Lucic E."/>
            <person name="Frey-Klett P."/>
            <person name="Fourrey C."/>
            <person name="Feussner I."/>
            <person name="Gay G."/>
            <person name="Grimwood J."/>
            <person name="Hoegger P.J."/>
            <person name="Jain P."/>
            <person name="Kilaru S."/>
            <person name="Labbe J."/>
            <person name="Lin Y.C."/>
            <person name="Legue V."/>
            <person name="Le Tacon F."/>
            <person name="Marmeisse R."/>
            <person name="Melayah D."/>
            <person name="Montanini B."/>
            <person name="Muratet M."/>
            <person name="Nehls U."/>
            <person name="Niculita-Hirzel H."/>
            <person name="Oudot-Le Secq M.P."/>
            <person name="Peter M."/>
            <person name="Quesneville H."/>
            <person name="Rajashekar B."/>
            <person name="Reich M."/>
            <person name="Rouhier N."/>
            <person name="Schmutz J."/>
            <person name="Yin T."/>
            <person name="Chalot M."/>
            <person name="Henrissat B."/>
            <person name="Kuees U."/>
            <person name="Lucas S."/>
            <person name="Van de Peer Y."/>
            <person name="Podila G.K."/>
            <person name="Polle A."/>
            <person name="Pukkila P.J."/>
            <person name="Richardson P.M."/>
            <person name="Rouze P."/>
            <person name="Sanders I.R."/>
            <person name="Stajich J.E."/>
            <person name="Tunlid A."/>
            <person name="Tuskan G."/>
            <person name="Grigoriev I.V."/>
        </authorList>
    </citation>
    <scope>NUCLEOTIDE SEQUENCE [LARGE SCALE GENOMIC DNA]</scope>
    <source>
        <strain evidence="2">S238N-H82 / ATCC MYA-4686</strain>
    </source>
</reference>